<organism evidence="2 3">
    <name type="scientific">Insolitispirillum peregrinum</name>
    <dbReference type="NCBI Taxonomy" id="80876"/>
    <lineage>
        <taxon>Bacteria</taxon>
        <taxon>Pseudomonadati</taxon>
        <taxon>Pseudomonadota</taxon>
        <taxon>Alphaproteobacteria</taxon>
        <taxon>Rhodospirillales</taxon>
        <taxon>Novispirillaceae</taxon>
        <taxon>Insolitispirillum</taxon>
    </lineage>
</organism>
<dbReference type="AlphaFoldDB" id="A0A1N7JUC3"/>
<proteinExistence type="predicted"/>
<dbReference type="InterPro" id="IPR052959">
    <property type="entry name" value="Inner_membrane_assoc"/>
</dbReference>
<dbReference type="RefSeq" id="WP_076399326.1">
    <property type="nucleotide sequence ID" value="NZ_FTOA01000002.1"/>
</dbReference>
<dbReference type="Proteomes" id="UP000185678">
    <property type="component" value="Unassembled WGS sequence"/>
</dbReference>
<feature type="transmembrane region" description="Helical" evidence="1">
    <location>
        <begin position="25"/>
        <end position="46"/>
    </location>
</feature>
<accession>A0A1N7JUC3</accession>
<feature type="transmembrane region" description="Helical" evidence="1">
    <location>
        <begin position="58"/>
        <end position="84"/>
    </location>
</feature>
<dbReference type="PANTHER" id="PTHR38598:SF1">
    <property type="entry name" value="INNER MEMBRANE PROTEIN YJCH"/>
    <property type="match status" value="1"/>
</dbReference>
<dbReference type="OrthoDB" id="5297034at2"/>
<dbReference type="Pfam" id="PF04341">
    <property type="entry name" value="DUF485"/>
    <property type="match status" value="1"/>
</dbReference>
<keyword evidence="1" id="KW-1133">Transmembrane helix</keyword>
<keyword evidence="1" id="KW-0812">Transmembrane</keyword>
<dbReference type="STRING" id="80876.SAMN05421779_102467"/>
<name>A0A1N7JUC3_9PROT</name>
<dbReference type="InterPro" id="IPR007436">
    <property type="entry name" value="DUF485"/>
</dbReference>
<evidence type="ECO:0000313" key="3">
    <source>
        <dbReference type="Proteomes" id="UP000185678"/>
    </source>
</evidence>
<evidence type="ECO:0000256" key="1">
    <source>
        <dbReference type="SAM" id="Phobius"/>
    </source>
</evidence>
<gene>
    <name evidence="2" type="ORF">SAMN05421779_102467</name>
</gene>
<dbReference type="GO" id="GO:0005886">
    <property type="term" value="C:plasma membrane"/>
    <property type="evidence" value="ECO:0007669"/>
    <property type="project" value="TreeGrafter"/>
</dbReference>
<evidence type="ECO:0000313" key="2">
    <source>
        <dbReference type="EMBL" id="SIS52804.1"/>
    </source>
</evidence>
<sequence>MQEDAYARILANPRFLELTSKRSRFAWLLSAIMLVVFYGYVLVVAFRPDLLATKLYDGATLSVGVPIGAAIIVLAWLLTTLYVARANTEFERLNQQIIEELK</sequence>
<keyword evidence="1" id="KW-0472">Membrane</keyword>
<dbReference type="PANTHER" id="PTHR38598">
    <property type="entry name" value="INNER MEMBRANE PROTEIN YJCH"/>
    <property type="match status" value="1"/>
</dbReference>
<reference evidence="2 3" key="1">
    <citation type="submission" date="2017-01" db="EMBL/GenBank/DDBJ databases">
        <authorList>
            <person name="Mah S.A."/>
            <person name="Swanson W.J."/>
            <person name="Moy G.W."/>
            <person name="Vacquier V.D."/>
        </authorList>
    </citation>
    <scope>NUCLEOTIDE SEQUENCE [LARGE SCALE GENOMIC DNA]</scope>
    <source>
        <strain evidence="2 3">DSM 11589</strain>
    </source>
</reference>
<protein>
    <submittedName>
        <fullName evidence="2">Uncharacterized membrane protein, DUF485 family</fullName>
    </submittedName>
</protein>
<keyword evidence="3" id="KW-1185">Reference proteome</keyword>
<dbReference type="EMBL" id="FTOA01000002">
    <property type="protein sequence ID" value="SIS52804.1"/>
    <property type="molecule type" value="Genomic_DNA"/>
</dbReference>